<dbReference type="Proteomes" id="UP001056778">
    <property type="component" value="Chromosome 2"/>
</dbReference>
<keyword evidence="1" id="KW-0251">Elongation factor</keyword>
<accession>A0ACB9TL43</accession>
<dbReference type="EMBL" id="CM043016">
    <property type="protein sequence ID" value="KAI4467536.1"/>
    <property type="molecule type" value="Genomic_DNA"/>
</dbReference>
<sequence>MDQFSNIFVPSCHAYHDDNTALQHLDYSLPPEPQTGNIEYKLKIVKVSKQRFEHLLTQMKWRLREGQGEAIYKIGVEDNGILTGLSGNDMTDSLQTLEQMALKLGASTTILRQKVLDNGRYISERILKFKVANLQNIIETRIAVVGNADAGKSTLLGVLVHGDLDNGRGKARLSIFRHLHEIRSGRTSSISHKTIGFNSQGTPINYDYSELMSAEDIYDASTKLITFLDLAGHKKYIHTTIQGLSGYSPHYAMLVISSTTGAVDMTYEHLSIATTLNLHFFIVITKIDLVDANKTLESLEKLLKFVGCQKIPFLVKNLDDVISGDMLKEELVPILCVSSVNGEGLDLLLKFLHRLPSNNYTTECNTLQKDNTEFQVNEIFRSSDTVQILGGLLVRGIVSERSQMQIGPFNDGTFKAITLKSVHHNHIPCRTIQAGQSATISLETYPANLRIGMMLLNENVKAFGSFFFQASISLIYHETVTICIGSEFTIYAGNIRQTAVTIAVFESSSMHTNELKAVLFKFKNYPEYICIGQKLLFRNGVFKGTGEITQVFPILN</sequence>
<proteinExistence type="predicted"/>
<evidence type="ECO:0000313" key="2">
    <source>
        <dbReference type="Proteomes" id="UP001056778"/>
    </source>
</evidence>
<evidence type="ECO:0000313" key="1">
    <source>
        <dbReference type="EMBL" id="KAI4467536.1"/>
    </source>
</evidence>
<name>A0ACB9TL43_HOLOL</name>
<reference evidence="1" key="1">
    <citation type="submission" date="2022-04" db="EMBL/GenBank/DDBJ databases">
        <title>Chromosome-scale genome assembly of Holotrichia oblita Faldermann.</title>
        <authorList>
            <person name="Rongchong L."/>
        </authorList>
    </citation>
    <scope>NUCLEOTIDE SEQUENCE</scope>
    <source>
        <strain evidence="1">81SQS9</strain>
    </source>
</reference>
<keyword evidence="2" id="KW-1185">Reference proteome</keyword>
<protein>
    <submittedName>
        <fullName evidence="1">Elongation factor tu-related</fullName>
    </submittedName>
</protein>
<gene>
    <name evidence="1" type="ORF">MML48_2g00008300</name>
</gene>
<comment type="caution">
    <text evidence="1">The sequence shown here is derived from an EMBL/GenBank/DDBJ whole genome shotgun (WGS) entry which is preliminary data.</text>
</comment>
<organism evidence="1 2">
    <name type="scientific">Holotrichia oblita</name>
    <name type="common">Chafer beetle</name>
    <dbReference type="NCBI Taxonomy" id="644536"/>
    <lineage>
        <taxon>Eukaryota</taxon>
        <taxon>Metazoa</taxon>
        <taxon>Ecdysozoa</taxon>
        <taxon>Arthropoda</taxon>
        <taxon>Hexapoda</taxon>
        <taxon>Insecta</taxon>
        <taxon>Pterygota</taxon>
        <taxon>Neoptera</taxon>
        <taxon>Endopterygota</taxon>
        <taxon>Coleoptera</taxon>
        <taxon>Polyphaga</taxon>
        <taxon>Scarabaeiformia</taxon>
        <taxon>Scarabaeidae</taxon>
        <taxon>Melolonthinae</taxon>
        <taxon>Holotrichia</taxon>
    </lineage>
</organism>
<keyword evidence="1" id="KW-0648">Protein biosynthesis</keyword>